<keyword evidence="8" id="KW-1185">Reference proteome</keyword>
<dbReference type="GO" id="GO:0008270">
    <property type="term" value="F:zinc ion binding"/>
    <property type="evidence" value="ECO:0007669"/>
    <property type="project" value="UniProtKB-KW"/>
</dbReference>
<dbReference type="SUPFAM" id="SSF57667">
    <property type="entry name" value="beta-beta-alpha zinc fingers"/>
    <property type="match status" value="1"/>
</dbReference>
<dbReference type="InterPro" id="IPR036236">
    <property type="entry name" value="Znf_C2H2_sf"/>
</dbReference>
<dbReference type="Pfam" id="PF02892">
    <property type="entry name" value="zf-BED"/>
    <property type="match status" value="1"/>
</dbReference>
<dbReference type="EMBL" id="JH668691">
    <property type="protein sequence ID" value="KAG6460684.1"/>
    <property type="molecule type" value="Genomic_DNA"/>
</dbReference>
<evidence type="ECO:0000259" key="6">
    <source>
        <dbReference type="PROSITE" id="PS50808"/>
    </source>
</evidence>
<feature type="domain" description="BED-type" evidence="6">
    <location>
        <begin position="4"/>
        <end position="56"/>
    </location>
</feature>
<dbReference type="SMART" id="SM00614">
    <property type="entry name" value="ZnF_BED"/>
    <property type="match status" value="1"/>
</dbReference>
<proteinExistence type="predicted"/>
<evidence type="ECO:0000256" key="5">
    <source>
        <dbReference type="SAM" id="MobiDB-lite"/>
    </source>
</evidence>
<evidence type="ECO:0000313" key="8">
    <source>
        <dbReference type="Proteomes" id="UP000791440"/>
    </source>
</evidence>
<gene>
    <name evidence="7" type="ORF">O3G_MSEX012150</name>
</gene>
<organism evidence="7 8">
    <name type="scientific">Manduca sexta</name>
    <name type="common">Tobacco hawkmoth</name>
    <name type="synonym">Tobacco hornworm</name>
    <dbReference type="NCBI Taxonomy" id="7130"/>
    <lineage>
        <taxon>Eukaryota</taxon>
        <taxon>Metazoa</taxon>
        <taxon>Ecdysozoa</taxon>
        <taxon>Arthropoda</taxon>
        <taxon>Hexapoda</taxon>
        <taxon>Insecta</taxon>
        <taxon>Pterygota</taxon>
        <taxon>Neoptera</taxon>
        <taxon>Endopterygota</taxon>
        <taxon>Lepidoptera</taxon>
        <taxon>Glossata</taxon>
        <taxon>Ditrysia</taxon>
        <taxon>Bombycoidea</taxon>
        <taxon>Sphingidae</taxon>
        <taxon>Sphinginae</taxon>
        <taxon>Sphingini</taxon>
        <taxon>Manduca</taxon>
    </lineage>
</organism>
<sequence length="540" mass="63475">MPGSRNESIWKYFEKLCDDSTKAVCCTCKTTISYKGSLSGLKRHLLRKHLGSYKSLLESNKSGPIETDSSTMEHNTEYNGSSTMADIDMKETETNMNGTNETNSNHVPPNEVENIEILTKSIETIEIPEQDGNDTTEDPPLRLLLQRLIQNDTAQNTILTNVQLIEILKKQFDQDVYMMHSLEVDMYMNIMKKFLKEWPQWDEFDEVIGNLKNNNDQEGIKNVLEEKYKDLTQYLKSMIDLAKPMIDEAVKDLKEEKPMTLLDTDTVVMEVVCTREQLNQLFYRRPKSDVSSAVFNIENCLHSRIHLDTWNLTSILHMWNVKVGINLNFLTYKREMLHTLKHILLNKKHTLTHPLGTLNRDFQVKPTRPKDFLRNQLMEAFQTLLSMHMDGDNYDLLNEVFTVLKSDFDEAPDVLNVPARYRRYMNKYPYLRHLYTEHSDRVSDKFSKSYDLQLEETVMPMFQICISKFEITEIELPSFEDWFQIECGYCKVKFHGDDLLERLKTHFNENHQNEPEWMCSHCLGKFTMKQLTELKWYHSC</sequence>
<dbReference type="Proteomes" id="UP000791440">
    <property type="component" value="Unassembled WGS sequence"/>
</dbReference>
<keyword evidence="3" id="KW-0862">Zinc</keyword>
<dbReference type="OrthoDB" id="7268531at2759"/>
<keyword evidence="2 4" id="KW-0863">Zinc-finger</keyword>
<dbReference type="PROSITE" id="PS50808">
    <property type="entry name" value="ZF_BED"/>
    <property type="match status" value="1"/>
</dbReference>
<evidence type="ECO:0000256" key="2">
    <source>
        <dbReference type="ARBA" id="ARBA00022771"/>
    </source>
</evidence>
<dbReference type="GO" id="GO:0003677">
    <property type="term" value="F:DNA binding"/>
    <property type="evidence" value="ECO:0007669"/>
    <property type="project" value="InterPro"/>
</dbReference>
<accession>A0A922CWB3</accession>
<name>A0A922CWB3_MANSE</name>
<dbReference type="AlphaFoldDB" id="A0A922CWB3"/>
<evidence type="ECO:0000256" key="1">
    <source>
        <dbReference type="ARBA" id="ARBA00022723"/>
    </source>
</evidence>
<keyword evidence="1" id="KW-0479">Metal-binding</keyword>
<dbReference type="InterPro" id="IPR003656">
    <property type="entry name" value="Znf_BED"/>
</dbReference>
<protein>
    <recommendedName>
        <fullName evidence="6">BED-type domain-containing protein</fullName>
    </recommendedName>
</protein>
<comment type="caution">
    <text evidence="7">The sequence shown here is derived from an EMBL/GenBank/DDBJ whole genome shotgun (WGS) entry which is preliminary data.</text>
</comment>
<evidence type="ECO:0000313" key="7">
    <source>
        <dbReference type="EMBL" id="KAG6460684.1"/>
    </source>
</evidence>
<evidence type="ECO:0000256" key="4">
    <source>
        <dbReference type="PROSITE-ProRule" id="PRU00027"/>
    </source>
</evidence>
<reference evidence="7" key="2">
    <citation type="submission" date="2020-12" db="EMBL/GenBank/DDBJ databases">
        <authorList>
            <person name="Kanost M."/>
        </authorList>
    </citation>
    <scope>NUCLEOTIDE SEQUENCE</scope>
</reference>
<feature type="region of interest" description="Disordered" evidence="5">
    <location>
        <begin position="61"/>
        <end position="81"/>
    </location>
</feature>
<evidence type="ECO:0000256" key="3">
    <source>
        <dbReference type="ARBA" id="ARBA00022833"/>
    </source>
</evidence>
<reference evidence="7" key="1">
    <citation type="journal article" date="2016" name="Insect Biochem. Mol. Biol.">
        <title>Multifaceted biological insights from a draft genome sequence of the tobacco hornworm moth, Manduca sexta.</title>
        <authorList>
            <person name="Kanost M.R."/>
            <person name="Arrese E.L."/>
            <person name="Cao X."/>
            <person name="Chen Y.R."/>
            <person name="Chellapilla S."/>
            <person name="Goldsmith M.R."/>
            <person name="Grosse-Wilde E."/>
            <person name="Heckel D.G."/>
            <person name="Herndon N."/>
            <person name="Jiang H."/>
            <person name="Papanicolaou A."/>
            <person name="Qu J."/>
            <person name="Soulages J.L."/>
            <person name="Vogel H."/>
            <person name="Walters J."/>
            <person name="Waterhouse R.M."/>
            <person name="Ahn S.J."/>
            <person name="Almeida F.C."/>
            <person name="An C."/>
            <person name="Aqrawi P."/>
            <person name="Bretschneider A."/>
            <person name="Bryant W.B."/>
            <person name="Bucks S."/>
            <person name="Chao H."/>
            <person name="Chevignon G."/>
            <person name="Christen J.M."/>
            <person name="Clarke D.F."/>
            <person name="Dittmer N.T."/>
            <person name="Ferguson L.C.F."/>
            <person name="Garavelou S."/>
            <person name="Gordon K.H.J."/>
            <person name="Gunaratna R.T."/>
            <person name="Han Y."/>
            <person name="Hauser F."/>
            <person name="He Y."/>
            <person name="Heidel-Fischer H."/>
            <person name="Hirsh A."/>
            <person name="Hu Y."/>
            <person name="Jiang H."/>
            <person name="Kalra D."/>
            <person name="Klinner C."/>
            <person name="Konig C."/>
            <person name="Kovar C."/>
            <person name="Kroll A.R."/>
            <person name="Kuwar S.S."/>
            <person name="Lee S.L."/>
            <person name="Lehman R."/>
            <person name="Li K."/>
            <person name="Li Z."/>
            <person name="Liang H."/>
            <person name="Lovelace S."/>
            <person name="Lu Z."/>
            <person name="Mansfield J.H."/>
            <person name="McCulloch K.J."/>
            <person name="Mathew T."/>
            <person name="Morton B."/>
            <person name="Muzny D.M."/>
            <person name="Neunemann D."/>
            <person name="Ongeri F."/>
            <person name="Pauchet Y."/>
            <person name="Pu L.L."/>
            <person name="Pyrousis I."/>
            <person name="Rao X.J."/>
            <person name="Redding A."/>
            <person name="Roesel C."/>
            <person name="Sanchez-Gracia A."/>
            <person name="Schaack S."/>
            <person name="Shukla A."/>
            <person name="Tetreau G."/>
            <person name="Wang Y."/>
            <person name="Xiong G.H."/>
            <person name="Traut W."/>
            <person name="Walsh T.K."/>
            <person name="Worley K.C."/>
            <person name="Wu D."/>
            <person name="Wu W."/>
            <person name="Wu Y.Q."/>
            <person name="Zhang X."/>
            <person name="Zou Z."/>
            <person name="Zucker H."/>
            <person name="Briscoe A.D."/>
            <person name="Burmester T."/>
            <person name="Clem R.J."/>
            <person name="Feyereisen R."/>
            <person name="Grimmelikhuijzen C.J.P."/>
            <person name="Hamodrakas S.J."/>
            <person name="Hansson B.S."/>
            <person name="Huguet E."/>
            <person name="Jermiin L.S."/>
            <person name="Lan Q."/>
            <person name="Lehman H.K."/>
            <person name="Lorenzen M."/>
            <person name="Merzendorfer H."/>
            <person name="Michalopoulos I."/>
            <person name="Morton D.B."/>
            <person name="Muthukrishnan S."/>
            <person name="Oakeshott J.G."/>
            <person name="Palmer W."/>
            <person name="Park Y."/>
            <person name="Passarelli A.L."/>
            <person name="Rozas J."/>
            <person name="Schwartz L.M."/>
            <person name="Smith W."/>
            <person name="Southgate A."/>
            <person name="Vilcinskas A."/>
            <person name="Vogt R."/>
            <person name="Wang P."/>
            <person name="Werren J."/>
            <person name="Yu X.Q."/>
            <person name="Zhou J.J."/>
            <person name="Brown S.J."/>
            <person name="Scherer S.E."/>
            <person name="Richards S."/>
            <person name="Blissard G.W."/>
        </authorList>
    </citation>
    <scope>NUCLEOTIDE SEQUENCE</scope>
</reference>